<dbReference type="Proteomes" id="UP000663855">
    <property type="component" value="Unassembled WGS sequence"/>
</dbReference>
<evidence type="ECO:0000313" key="3">
    <source>
        <dbReference type="Proteomes" id="UP000663855"/>
    </source>
</evidence>
<accession>A0A815L3C9</accession>
<proteinExistence type="predicted"/>
<dbReference type="AlphaFoldDB" id="A0A815L3C9"/>
<evidence type="ECO:0000313" key="2">
    <source>
        <dbReference type="EMBL" id="CAF1615070.1"/>
    </source>
</evidence>
<dbReference type="Proteomes" id="UP000663834">
    <property type="component" value="Unassembled WGS sequence"/>
</dbReference>
<evidence type="ECO:0000313" key="1">
    <source>
        <dbReference type="EMBL" id="CAF1401613.1"/>
    </source>
</evidence>
<protein>
    <submittedName>
        <fullName evidence="1">Uncharacterized protein</fullName>
    </submittedName>
</protein>
<name>A0A815L3C9_9BILA</name>
<sequence length="111" mass="12307">MRLDLSDVAASGMHGANEQASAHSSNTSLDCVSLFMSTLKSPNITHLLDMRLVRSFQFHDLLSGAYMPIILIFSPNTKSNTHTFGRQVSILLTEIRLLIMITTPPKLFSPF</sequence>
<gene>
    <name evidence="1" type="ORF">CJN711_LOCUS21994</name>
    <name evidence="2" type="ORF">KQP761_LOCUS23898</name>
</gene>
<organism evidence="1 3">
    <name type="scientific">Rotaria magnacalcarata</name>
    <dbReference type="NCBI Taxonomy" id="392030"/>
    <lineage>
        <taxon>Eukaryota</taxon>
        <taxon>Metazoa</taxon>
        <taxon>Spiralia</taxon>
        <taxon>Gnathifera</taxon>
        <taxon>Rotifera</taxon>
        <taxon>Eurotatoria</taxon>
        <taxon>Bdelloidea</taxon>
        <taxon>Philodinida</taxon>
        <taxon>Philodinidae</taxon>
        <taxon>Rotaria</taxon>
    </lineage>
</organism>
<dbReference type="EMBL" id="CAJNOV010010342">
    <property type="protein sequence ID" value="CAF1401613.1"/>
    <property type="molecule type" value="Genomic_DNA"/>
</dbReference>
<dbReference type="EMBL" id="CAJNOW010012826">
    <property type="protein sequence ID" value="CAF1615070.1"/>
    <property type="molecule type" value="Genomic_DNA"/>
</dbReference>
<reference evidence="1" key="1">
    <citation type="submission" date="2021-02" db="EMBL/GenBank/DDBJ databases">
        <authorList>
            <person name="Nowell W R."/>
        </authorList>
    </citation>
    <scope>NUCLEOTIDE SEQUENCE</scope>
</reference>
<comment type="caution">
    <text evidence="1">The sequence shown here is derived from an EMBL/GenBank/DDBJ whole genome shotgun (WGS) entry which is preliminary data.</text>
</comment>